<protein>
    <submittedName>
        <fullName evidence="3">Uncharacterized protein</fullName>
    </submittedName>
</protein>
<feature type="transmembrane region" description="Helical" evidence="2">
    <location>
        <begin position="87"/>
        <end position="109"/>
    </location>
</feature>
<keyword evidence="2" id="KW-0812">Transmembrane</keyword>
<dbReference type="AlphaFoldDB" id="A0A7Y9GN42"/>
<organism evidence="3 4">
    <name type="scientific">Microbacterium immunditiarum</name>
    <dbReference type="NCBI Taxonomy" id="337480"/>
    <lineage>
        <taxon>Bacteria</taxon>
        <taxon>Bacillati</taxon>
        <taxon>Actinomycetota</taxon>
        <taxon>Actinomycetes</taxon>
        <taxon>Micrococcales</taxon>
        <taxon>Microbacteriaceae</taxon>
        <taxon>Microbacterium</taxon>
    </lineage>
</organism>
<evidence type="ECO:0000313" key="4">
    <source>
        <dbReference type="Proteomes" id="UP000576969"/>
    </source>
</evidence>
<evidence type="ECO:0000256" key="2">
    <source>
        <dbReference type="SAM" id="Phobius"/>
    </source>
</evidence>
<dbReference type="RefSeq" id="WP_179488780.1">
    <property type="nucleotide sequence ID" value="NZ_JACCBV010000001.1"/>
</dbReference>
<evidence type="ECO:0000313" key="3">
    <source>
        <dbReference type="EMBL" id="NYE19437.1"/>
    </source>
</evidence>
<keyword evidence="2" id="KW-0472">Membrane</keyword>
<gene>
    <name evidence="3" type="ORF">BJ991_001465</name>
</gene>
<feature type="transmembrane region" description="Helical" evidence="2">
    <location>
        <begin position="207"/>
        <end position="232"/>
    </location>
</feature>
<dbReference type="Proteomes" id="UP000576969">
    <property type="component" value="Unassembled WGS sequence"/>
</dbReference>
<reference evidence="3 4" key="1">
    <citation type="submission" date="2020-07" db="EMBL/GenBank/DDBJ databases">
        <title>Sequencing the genomes of 1000 actinobacteria strains.</title>
        <authorList>
            <person name="Klenk H.-P."/>
        </authorList>
    </citation>
    <scope>NUCLEOTIDE SEQUENCE [LARGE SCALE GENOMIC DNA]</scope>
    <source>
        <strain evidence="3 4">DSM 24662</strain>
    </source>
</reference>
<feature type="transmembrane region" description="Helical" evidence="2">
    <location>
        <begin position="179"/>
        <end position="200"/>
    </location>
</feature>
<feature type="compositionally biased region" description="Basic and acidic residues" evidence="1">
    <location>
        <begin position="288"/>
        <end position="300"/>
    </location>
</feature>
<comment type="caution">
    <text evidence="3">The sequence shown here is derived from an EMBL/GenBank/DDBJ whole genome shotgun (WGS) entry which is preliminary data.</text>
</comment>
<keyword evidence="2" id="KW-1133">Transmembrane helix</keyword>
<dbReference type="EMBL" id="JACCBV010000001">
    <property type="protein sequence ID" value="NYE19437.1"/>
    <property type="molecule type" value="Genomic_DNA"/>
</dbReference>
<keyword evidence="4" id="KW-1185">Reference proteome</keyword>
<feature type="transmembrane region" description="Helical" evidence="2">
    <location>
        <begin position="121"/>
        <end position="145"/>
    </location>
</feature>
<proteinExistence type="predicted"/>
<sequence length="308" mass="32625">MRIRPWLCTLIGVGAAFVGLLPWLVTGMRLPLQNWWELSTPPEAMPLAMLPFSQYSLSLIFALLVVGASAAGIAARALRPRMPRGGFALVVTGLVVIQAIAIAQSTVAVAGGLRDGTESVLYLWALVVVSVLSLLVGVLAVFLIARAPRAGALIGLTIGAIATTSWLTGFMGLTTPYELVALIQWVAPVLVGATIAWTGLGTTGRIIAALASIAMVWIVPAAITAATAAVGMRVLARQLGEMAEYALQVFGLATFTPELAWRPIVVTVVVAAIGLAARSVLSRRDRRNIEHGAPDTDRHDRRDRRRAV</sequence>
<evidence type="ECO:0000256" key="1">
    <source>
        <dbReference type="SAM" id="MobiDB-lite"/>
    </source>
</evidence>
<feature type="transmembrane region" description="Helical" evidence="2">
    <location>
        <begin position="55"/>
        <end position="75"/>
    </location>
</feature>
<feature type="transmembrane region" description="Helical" evidence="2">
    <location>
        <begin position="260"/>
        <end position="281"/>
    </location>
</feature>
<accession>A0A7Y9GN42</accession>
<name>A0A7Y9GN42_9MICO</name>
<feature type="transmembrane region" description="Helical" evidence="2">
    <location>
        <begin position="152"/>
        <end position="173"/>
    </location>
</feature>
<feature type="region of interest" description="Disordered" evidence="1">
    <location>
        <begin position="288"/>
        <end position="308"/>
    </location>
</feature>